<dbReference type="GO" id="GO:0005737">
    <property type="term" value="C:cytoplasm"/>
    <property type="evidence" value="ECO:0007669"/>
    <property type="project" value="UniProtKB-SubCell"/>
</dbReference>
<dbReference type="CDD" id="cd03696">
    <property type="entry name" value="SelB_II"/>
    <property type="match status" value="1"/>
</dbReference>
<dbReference type="InterPro" id="IPR015191">
    <property type="entry name" value="SelB_WHD4"/>
</dbReference>
<gene>
    <name evidence="8" type="ORF">BWR60_13270</name>
</gene>
<comment type="subcellular location">
    <subcellularLocation>
        <location evidence="1">Cytoplasm</location>
    </subcellularLocation>
</comment>
<dbReference type="InterPro" id="IPR027417">
    <property type="entry name" value="P-loop_NTPase"/>
</dbReference>
<keyword evidence="2" id="KW-0963">Cytoplasm</keyword>
<dbReference type="Pfam" id="PF25461">
    <property type="entry name" value="Beta-barrel_SelB"/>
    <property type="match status" value="1"/>
</dbReference>
<dbReference type="CDD" id="cd04171">
    <property type="entry name" value="SelB"/>
    <property type="match status" value="1"/>
</dbReference>
<dbReference type="OrthoDB" id="9803139at2"/>
<dbReference type="InterPro" id="IPR036390">
    <property type="entry name" value="WH_DNA-bd_sf"/>
</dbReference>
<evidence type="ECO:0000256" key="3">
    <source>
        <dbReference type="ARBA" id="ARBA00022741"/>
    </source>
</evidence>
<organism evidence="8 9">
    <name type="scientific">Inquilinus limosus</name>
    <dbReference type="NCBI Taxonomy" id="171674"/>
    <lineage>
        <taxon>Bacteria</taxon>
        <taxon>Pseudomonadati</taxon>
        <taxon>Pseudomonadota</taxon>
        <taxon>Alphaproteobacteria</taxon>
        <taxon>Rhodospirillales</taxon>
        <taxon>Rhodospirillaceae</taxon>
        <taxon>Inquilinus</taxon>
    </lineage>
</organism>
<dbReference type="Gene3D" id="2.40.30.10">
    <property type="entry name" value="Translation factors"/>
    <property type="match status" value="1"/>
</dbReference>
<evidence type="ECO:0000256" key="4">
    <source>
        <dbReference type="ARBA" id="ARBA00022917"/>
    </source>
</evidence>
<dbReference type="SUPFAM" id="SSF46785">
    <property type="entry name" value="Winged helix' DNA-binding domain"/>
    <property type="match status" value="3"/>
</dbReference>
<dbReference type="Pfam" id="PF09106">
    <property type="entry name" value="WHD_2nd_SelB"/>
    <property type="match status" value="1"/>
</dbReference>
<dbReference type="InterPro" id="IPR000795">
    <property type="entry name" value="T_Tr_GTP-bd_dom"/>
</dbReference>
<sequence length="688" mass="73696">MIIGTAGHIDHGKTALVRALTGVDTDRLKEEKARGITIDLGFAYQAIPDGEVLGFIDVPGHERLVHTMLAGASGIDFVLLVVAADDGVMPQTREHLAIIDLLGITRGVVALTKADLAPPERRATVMAEIRATLAGTALAGADILPVSSVSGEGVAELGDRLALEAMDFAGREAAGRFRLAVDRSFTLRGAGTVVTGTVLSGSAAVGDHLLASPSGLPVRVRSIHAQNRPAERGRAGERCALNLTGDRVTREAFSRGDVILDPALHAPTDRIDATLRVLPGERKPIGQWFPVRFHTAAAETGARIVLLGDDPIPPGGEAFVQLVLDTPVAAASGDRYVVRDTSAQRTIGGGRLVDLRAPARKRRGPERMAQLAALALDDPEAALTALLAAPPLLADLAAFARDRALGAGRIEEIADRLGLVRIAAGEQLLALTAEDWTRLTEGLLETLDGFHRDNPDLPGIGFERLRLQSRPRLPAPAFAALLRVMARAEQVALDGAWVRLTGHEAHLTEADEALWAEIGPRLGGATRFRPPRVRDLAGELGIDEAEIRRLLKRTGRMGRVDEVAHDHFFLRPTVAEIVGILVQLGEAHETGFSAAQFRDQVDSGRKVAIQILEFFDRHGVTLRRGDLRRLNRHRLDLFRPSIGEPPAEGHGGESSPVGRPDFKSGRGREPVLGGFDSHSLPPIHPDRS</sequence>
<dbReference type="InterPro" id="IPR036388">
    <property type="entry name" value="WH-like_DNA-bd_sf"/>
</dbReference>
<dbReference type="GO" id="GO:0003924">
    <property type="term" value="F:GTPase activity"/>
    <property type="evidence" value="ECO:0007669"/>
    <property type="project" value="InterPro"/>
</dbReference>
<dbReference type="SUPFAM" id="SSF50447">
    <property type="entry name" value="Translation proteins"/>
    <property type="match status" value="1"/>
</dbReference>
<evidence type="ECO:0000259" key="7">
    <source>
        <dbReference type="PROSITE" id="PS51722"/>
    </source>
</evidence>
<keyword evidence="3" id="KW-0547">Nucleotide-binding</keyword>
<dbReference type="InterPro" id="IPR015190">
    <property type="entry name" value="Elong_fac_SelB-wing-hlx_typ-2"/>
</dbReference>
<dbReference type="GO" id="GO:0003746">
    <property type="term" value="F:translation elongation factor activity"/>
    <property type="evidence" value="ECO:0007669"/>
    <property type="project" value="UniProtKB-KW"/>
</dbReference>
<dbReference type="SUPFAM" id="SSF50465">
    <property type="entry name" value="EF-Tu/eEF-1alpha/eIF2-gamma C-terminal domain"/>
    <property type="match status" value="1"/>
</dbReference>
<feature type="domain" description="Tr-type G" evidence="7">
    <location>
        <begin position="1"/>
        <end position="171"/>
    </location>
</feature>
<dbReference type="InterPro" id="IPR004535">
    <property type="entry name" value="Transl_elong_SelB"/>
</dbReference>
<dbReference type="Pfam" id="PF09107">
    <property type="entry name" value="WHD_3rd_SelB"/>
    <property type="match status" value="1"/>
</dbReference>
<dbReference type="InterPro" id="IPR057335">
    <property type="entry name" value="Beta-barrel_SelB"/>
</dbReference>
<name>A0A211ZMZ0_9PROT</name>
<dbReference type="AlphaFoldDB" id="A0A211ZMZ0"/>
<dbReference type="PANTHER" id="PTHR43721:SF9">
    <property type="entry name" value="GTP-BINDING PROTEIN 1"/>
    <property type="match status" value="1"/>
</dbReference>
<evidence type="ECO:0000313" key="8">
    <source>
        <dbReference type="EMBL" id="OWJ66619.1"/>
    </source>
</evidence>
<dbReference type="Gene3D" id="3.40.50.300">
    <property type="entry name" value="P-loop containing nucleotide triphosphate hydrolases"/>
    <property type="match status" value="1"/>
</dbReference>
<keyword evidence="9" id="KW-1185">Reference proteome</keyword>
<feature type="compositionally biased region" description="Basic and acidic residues" evidence="6">
    <location>
        <begin position="660"/>
        <end position="669"/>
    </location>
</feature>
<dbReference type="InterPro" id="IPR009001">
    <property type="entry name" value="Transl_elong_EF1A/Init_IF2_C"/>
</dbReference>
<reference evidence="9" key="1">
    <citation type="submission" date="2017-05" db="EMBL/GenBank/DDBJ databases">
        <authorList>
            <person name="Macchi M."/>
            <person name="Festa S."/>
            <person name="Coppotelli B.M."/>
            <person name="Morelli I.S."/>
        </authorList>
    </citation>
    <scope>NUCLEOTIDE SEQUENCE [LARGE SCALE GENOMIC DNA]</scope>
    <source>
        <strain evidence="9">I</strain>
    </source>
</reference>
<protein>
    <submittedName>
        <fullName evidence="8">Selenocysteine-specific translation elongation factor</fullName>
    </submittedName>
</protein>
<dbReference type="Gene3D" id="1.10.10.10">
    <property type="entry name" value="Winged helix-like DNA-binding domain superfamily/Winged helix DNA-binding domain"/>
    <property type="match status" value="3"/>
</dbReference>
<evidence type="ECO:0000256" key="1">
    <source>
        <dbReference type="ARBA" id="ARBA00004496"/>
    </source>
</evidence>
<evidence type="ECO:0000313" key="9">
    <source>
        <dbReference type="Proteomes" id="UP000196655"/>
    </source>
</evidence>
<dbReference type="GO" id="GO:0001514">
    <property type="term" value="P:selenocysteine incorporation"/>
    <property type="evidence" value="ECO:0007669"/>
    <property type="project" value="InterPro"/>
</dbReference>
<dbReference type="CDD" id="cd15491">
    <property type="entry name" value="selB_III"/>
    <property type="match status" value="1"/>
</dbReference>
<dbReference type="PRINTS" id="PR00315">
    <property type="entry name" value="ELONGATNFCT"/>
</dbReference>
<comment type="caution">
    <text evidence="8">The sequence shown here is derived from an EMBL/GenBank/DDBJ whole genome shotgun (WGS) entry which is preliminary data.</text>
</comment>
<dbReference type="InterPro" id="IPR009000">
    <property type="entry name" value="Transl_B-barrel_sf"/>
</dbReference>
<dbReference type="NCBIfam" id="TIGR00475">
    <property type="entry name" value="selB"/>
    <property type="match status" value="1"/>
</dbReference>
<dbReference type="EMBL" id="NHON01000021">
    <property type="protein sequence ID" value="OWJ66619.1"/>
    <property type="molecule type" value="Genomic_DNA"/>
</dbReference>
<evidence type="ECO:0000256" key="5">
    <source>
        <dbReference type="ARBA" id="ARBA00023134"/>
    </source>
</evidence>
<dbReference type="GO" id="GO:0005525">
    <property type="term" value="F:GTP binding"/>
    <property type="evidence" value="ECO:0007669"/>
    <property type="project" value="UniProtKB-KW"/>
</dbReference>
<feature type="region of interest" description="Disordered" evidence="6">
    <location>
        <begin position="639"/>
        <end position="688"/>
    </location>
</feature>
<dbReference type="Proteomes" id="UP000196655">
    <property type="component" value="Unassembled WGS sequence"/>
</dbReference>
<keyword evidence="5" id="KW-0342">GTP-binding</keyword>
<dbReference type="PANTHER" id="PTHR43721">
    <property type="entry name" value="ELONGATION FACTOR TU-RELATED"/>
    <property type="match status" value="1"/>
</dbReference>
<evidence type="ECO:0000256" key="6">
    <source>
        <dbReference type="SAM" id="MobiDB-lite"/>
    </source>
</evidence>
<dbReference type="InterPro" id="IPR050055">
    <property type="entry name" value="EF-Tu_GTPase"/>
</dbReference>
<dbReference type="SUPFAM" id="SSF52540">
    <property type="entry name" value="P-loop containing nucleoside triphosphate hydrolases"/>
    <property type="match status" value="1"/>
</dbReference>
<proteinExistence type="predicted"/>
<dbReference type="PROSITE" id="PS51722">
    <property type="entry name" value="G_TR_2"/>
    <property type="match status" value="1"/>
</dbReference>
<keyword evidence="8" id="KW-0251">Elongation factor</keyword>
<dbReference type="InterPro" id="IPR048931">
    <property type="entry name" value="WHD_2nd_SelB_bact"/>
</dbReference>
<dbReference type="Pfam" id="PF21214">
    <property type="entry name" value="WHD_2nd_SelB_bact"/>
    <property type="match status" value="1"/>
</dbReference>
<dbReference type="Pfam" id="PF00009">
    <property type="entry name" value="GTP_EFTU"/>
    <property type="match status" value="1"/>
</dbReference>
<keyword evidence="4" id="KW-0648">Protein biosynthesis</keyword>
<evidence type="ECO:0000256" key="2">
    <source>
        <dbReference type="ARBA" id="ARBA00022490"/>
    </source>
</evidence>
<dbReference type="GO" id="GO:0003723">
    <property type="term" value="F:RNA binding"/>
    <property type="evidence" value="ECO:0007669"/>
    <property type="project" value="InterPro"/>
</dbReference>
<dbReference type="GO" id="GO:0004020">
    <property type="term" value="F:adenylylsulfate kinase activity"/>
    <property type="evidence" value="ECO:0007669"/>
    <property type="project" value="UniProtKB-EC"/>
</dbReference>
<accession>A0A211ZMZ0</accession>